<evidence type="ECO:0000256" key="1">
    <source>
        <dbReference type="ARBA" id="ARBA00004141"/>
    </source>
</evidence>
<feature type="transmembrane region" description="Helical" evidence="5">
    <location>
        <begin position="36"/>
        <end position="56"/>
    </location>
</feature>
<dbReference type="GO" id="GO:0022857">
    <property type="term" value="F:transmembrane transporter activity"/>
    <property type="evidence" value="ECO:0007669"/>
    <property type="project" value="InterPro"/>
</dbReference>
<dbReference type="InterPro" id="IPR020846">
    <property type="entry name" value="MFS_dom"/>
</dbReference>
<dbReference type="AlphaFoldDB" id="A0A1M5NJ15"/>
<feature type="transmembrane region" description="Helical" evidence="5">
    <location>
        <begin position="169"/>
        <end position="187"/>
    </location>
</feature>
<dbReference type="Proteomes" id="UP000184520">
    <property type="component" value="Unassembled WGS sequence"/>
</dbReference>
<evidence type="ECO:0000256" key="2">
    <source>
        <dbReference type="ARBA" id="ARBA00022692"/>
    </source>
</evidence>
<keyword evidence="4 5" id="KW-0472">Membrane</keyword>
<dbReference type="PRINTS" id="PR01035">
    <property type="entry name" value="TCRTETA"/>
</dbReference>
<dbReference type="Pfam" id="PF07690">
    <property type="entry name" value="MFS_1"/>
    <property type="match status" value="1"/>
</dbReference>
<feature type="transmembrane region" description="Helical" evidence="5">
    <location>
        <begin position="216"/>
        <end position="240"/>
    </location>
</feature>
<feature type="domain" description="Major facilitator superfamily (MFS) profile" evidence="6">
    <location>
        <begin position="2"/>
        <end position="393"/>
    </location>
</feature>
<evidence type="ECO:0000313" key="7">
    <source>
        <dbReference type="EMBL" id="SHG88963.1"/>
    </source>
</evidence>
<dbReference type="OrthoDB" id="65739at2"/>
<reference evidence="8" key="1">
    <citation type="submission" date="2016-11" db="EMBL/GenBank/DDBJ databases">
        <authorList>
            <person name="Varghese N."/>
            <person name="Submissions S."/>
        </authorList>
    </citation>
    <scope>NUCLEOTIDE SEQUENCE [LARGE SCALE GENOMIC DNA]</scope>
    <source>
        <strain evidence="8">CGMCC 1.8995</strain>
    </source>
</reference>
<dbReference type="STRING" id="634436.SAMN05216361_3237"/>
<dbReference type="Gene3D" id="1.20.1250.20">
    <property type="entry name" value="MFS general substrate transporter like domains"/>
    <property type="match status" value="1"/>
</dbReference>
<proteinExistence type="predicted"/>
<dbReference type="PANTHER" id="PTHR23546">
    <property type="entry name" value="TRANSPORT PROTEIN"/>
    <property type="match status" value="1"/>
</dbReference>
<feature type="transmembrane region" description="Helical" evidence="5">
    <location>
        <begin position="68"/>
        <end position="88"/>
    </location>
</feature>
<sequence>MTFRLLFFALLATAMGQSVVMTTLPPLGREAGLTEFQVAFLMSSSALMYAAGNALWSRVGKRKGYRRVLITGLTGYTIGTLVFATVWLSGFQGWLVGTALFLALTAARSGQATIMSATPPSVVGYAISISADHERVKAISKVSSAHSLGQILGPTLAGLLVGFHLLTPLYAISLMTLTALILVWRFLPDNQSTPTTPQTQKTGVAVTHSIQPYVPLVIGMNACVFLAVAMMQQSLAFFLIDHHGASTTEAAQGVGLAMMISAVCALVVQFTLVQRTSMHPANLIKLAFPLLSLGYLILYLHHDQSQLYFAMVFLGSGLGISYPAVAALATSSCKPENQATVTGFITASPAMGYIIGPPIAASLYQLSHRAPFLAASVMLATVTLIAVGHLRVKPNPSEDKL</sequence>
<keyword evidence="8" id="KW-1185">Reference proteome</keyword>
<dbReference type="GO" id="GO:0016020">
    <property type="term" value="C:membrane"/>
    <property type="evidence" value="ECO:0007669"/>
    <property type="project" value="UniProtKB-SubCell"/>
</dbReference>
<keyword evidence="2 5" id="KW-0812">Transmembrane</keyword>
<comment type="subcellular location">
    <subcellularLocation>
        <location evidence="1">Membrane</location>
        <topology evidence="1">Multi-pass membrane protein</topology>
    </subcellularLocation>
</comment>
<dbReference type="InterPro" id="IPR036259">
    <property type="entry name" value="MFS_trans_sf"/>
</dbReference>
<name>A0A1M5NJ15_9ALTE</name>
<evidence type="ECO:0000313" key="8">
    <source>
        <dbReference type="Proteomes" id="UP000184520"/>
    </source>
</evidence>
<feature type="transmembrane region" description="Helical" evidence="5">
    <location>
        <begin position="341"/>
        <end position="364"/>
    </location>
</feature>
<dbReference type="InterPro" id="IPR001958">
    <property type="entry name" value="Tet-R_TetA/multi-R_MdtG-like"/>
</dbReference>
<dbReference type="InterPro" id="IPR011701">
    <property type="entry name" value="MFS"/>
</dbReference>
<evidence type="ECO:0000256" key="3">
    <source>
        <dbReference type="ARBA" id="ARBA00022989"/>
    </source>
</evidence>
<accession>A0A1M5NJ15</accession>
<feature type="transmembrane region" description="Helical" evidence="5">
    <location>
        <begin position="370"/>
        <end position="390"/>
    </location>
</feature>
<keyword evidence="3 5" id="KW-1133">Transmembrane helix</keyword>
<feature type="transmembrane region" description="Helical" evidence="5">
    <location>
        <begin position="252"/>
        <end position="271"/>
    </location>
</feature>
<dbReference type="EMBL" id="FQWD01000005">
    <property type="protein sequence ID" value="SHG88963.1"/>
    <property type="molecule type" value="Genomic_DNA"/>
</dbReference>
<feature type="transmembrane region" description="Helical" evidence="5">
    <location>
        <begin position="307"/>
        <end position="329"/>
    </location>
</feature>
<protein>
    <submittedName>
        <fullName evidence="7">Predicted arabinose efflux permease, MFS family</fullName>
    </submittedName>
</protein>
<dbReference type="PROSITE" id="PS50850">
    <property type="entry name" value="MFS"/>
    <property type="match status" value="1"/>
</dbReference>
<evidence type="ECO:0000256" key="5">
    <source>
        <dbReference type="SAM" id="Phobius"/>
    </source>
</evidence>
<dbReference type="RefSeq" id="WP_073324202.1">
    <property type="nucleotide sequence ID" value="NZ_FQWD01000005.1"/>
</dbReference>
<feature type="transmembrane region" description="Helical" evidence="5">
    <location>
        <begin position="283"/>
        <end position="301"/>
    </location>
</feature>
<gene>
    <name evidence="7" type="ORF">SAMN05216361_3237</name>
</gene>
<dbReference type="PANTHER" id="PTHR23546:SF1">
    <property type="entry name" value="MEMBRANE PROTEIN"/>
    <property type="match status" value="1"/>
</dbReference>
<dbReference type="SUPFAM" id="SSF103473">
    <property type="entry name" value="MFS general substrate transporter"/>
    <property type="match status" value="1"/>
</dbReference>
<evidence type="ECO:0000256" key="4">
    <source>
        <dbReference type="ARBA" id="ARBA00023136"/>
    </source>
</evidence>
<organism evidence="7 8">
    <name type="scientific">Marisediminitalea aggregata</name>
    <dbReference type="NCBI Taxonomy" id="634436"/>
    <lineage>
        <taxon>Bacteria</taxon>
        <taxon>Pseudomonadati</taxon>
        <taxon>Pseudomonadota</taxon>
        <taxon>Gammaproteobacteria</taxon>
        <taxon>Alteromonadales</taxon>
        <taxon>Alteromonadaceae</taxon>
        <taxon>Marisediminitalea</taxon>
    </lineage>
</organism>
<evidence type="ECO:0000259" key="6">
    <source>
        <dbReference type="PROSITE" id="PS50850"/>
    </source>
</evidence>